<accession>A0A9D4ZQZ3</accession>
<reference evidence="1" key="1">
    <citation type="submission" date="2021-01" db="EMBL/GenBank/DDBJ databases">
        <title>Adiantum capillus-veneris genome.</title>
        <authorList>
            <person name="Fang Y."/>
            <person name="Liao Q."/>
        </authorList>
    </citation>
    <scope>NUCLEOTIDE SEQUENCE</scope>
    <source>
        <strain evidence="1">H3</strain>
        <tissue evidence="1">Leaf</tissue>
    </source>
</reference>
<proteinExistence type="predicted"/>
<evidence type="ECO:0000313" key="1">
    <source>
        <dbReference type="EMBL" id="KAI5082706.1"/>
    </source>
</evidence>
<feature type="non-terminal residue" evidence="1">
    <location>
        <position position="1"/>
    </location>
</feature>
<dbReference type="Proteomes" id="UP000886520">
    <property type="component" value="Chromosome 3"/>
</dbReference>
<comment type="caution">
    <text evidence="1">The sequence shown here is derived from an EMBL/GenBank/DDBJ whole genome shotgun (WGS) entry which is preliminary data.</text>
</comment>
<name>A0A9D4ZQZ3_ADICA</name>
<dbReference type="EMBL" id="JABFUD020000002">
    <property type="protein sequence ID" value="KAI5082706.1"/>
    <property type="molecule type" value="Genomic_DNA"/>
</dbReference>
<protein>
    <submittedName>
        <fullName evidence="1">Uncharacterized protein</fullName>
    </submittedName>
</protein>
<evidence type="ECO:0000313" key="2">
    <source>
        <dbReference type="Proteomes" id="UP000886520"/>
    </source>
</evidence>
<organism evidence="1 2">
    <name type="scientific">Adiantum capillus-veneris</name>
    <name type="common">Maidenhair fern</name>
    <dbReference type="NCBI Taxonomy" id="13818"/>
    <lineage>
        <taxon>Eukaryota</taxon>
        <taxon>Viridiplantae</taxon>
        <taxon>Streptophyta</taxon>
        <taxon>Embryophyta</taxon>
        <taxon>Tracheophyta</taxon>
        <taxon>Polypodiopsida</taxon>
        <taxon>Polypodiidae</taxon>
        <taxon>Polypodiales</taxon>
        <taxon>Pteridineae</taxon>
        <taxon>Pteridaceae</taxon>
        <taxon>Vittarioideae</taxon>
        <taxon>Adiantum</taxon>
    </lineage>
</organism>
<dbReference type="AlphaFoldDB" id="A0A9D4ZQZ3"/>
<sequence length="104" mass="12421">MDYPNDHMRLMLRDAAFATTKELQNSAEHRNELRVWEFQNHWTNVPLKHYDVQNPIKKELLPQQFQQFAIPANVNVAQVFTTNHILGWPRLLLQADKHQKTIEY</sequence>
<keyword evidence="2" id="KW-1185">Reference proteome</keyword>
<gene>
    <name evidence="1" type="ORF">GOP47_0002449</name>
</gene>
<feature type="non-terminal residue" evidence="1">
    <location>
        <position position="104"/>
    </location>
</feature>